<evidence type="ECO:0000313" key="7">
    <source>
        <dbReference type="Proteomes" id="UP001178508"/>
    </source>
</evidence>
<keyword evidence="3" id="KW-0238">DNA-binding</keyword>
<dbReference type="EMBL" id="OY660880">
    <property type="protein sequence ID" value="CAJ1077669.1"/>
    <property type="molecule type" value="Genomic_DNA"/>
</dbReference>
<gene>
    <name evidence="6" type="ORF">XNOV1_A011174</name>
</gene>
<keyword evidence="7" id="KW-1185">Reference proteome</keyword>
<name>A0AAV1GX41_XYRNO</name>
<evidence type="ECO:0000256" key="1">
    <source>
        <dbReference type="ARBA" id="ARBA00010940"/>
    </source>
</evidence>
<evidence type="ECO:0000259" key="5">
    <source>
        <dbReference type="Pfam" id="PF16421"/>
    </source>
</evidence>
<evidence type="ECO:0000313" key="6">
    <source>
        <dbReference type="EMBL" id="CAJ1077669.1"/>
    </source>
</evidence>
<dbReference type="Proteomes" id="UP001178508">
    <property type="component" value="Chromosome 17"/>
</dbReference>
<dbReference type="Gene3D" id="6.10.250.540">
    <property type="match status" value="1"/>
</dbReference>
<dbReference type="AlphaFoldDB" id="A0AAV1GX41"/>
<keyword evidence="2" id="KW-0805">Transcription regulation</keyword>
<dbReference type="InterPro" id="IPR037241">
    <property type="entry name" value="E2F-DP_heterodim"/>
</dbReference>
<proteinExistence type="inferred from homology"/>
<evidence type="ECO:0000256" key="3">
    <source>
        <dbReference type="ARBA" id="ARBA00023125"/>
    </source>
</evidence>
<organism evidence="6 7">
    <name type="scientific">Xyrichtys novacula</name>
    <name type="common">Pearly razorfish</name>
    <name type="synonym">Hemipteronotus novacula</name>
    <dbReference type="NCBI Taxonomy" id="13765"/>
    <lineage>
        <taxon>Eukaryota</taxon>
        <taxon>Metazoa</taxon>
        <taxon>Chordata</taxon>
        <taxon>Craniata</taxon>
        <taxon>Vertebrata</taxon>
        <taxon>Euteleostomi</taxon>
        <taxon>Actinopterygii</taxon>
        <taxon>Neopterygii</taxon>
        <taxon>Teleostei</taxon>
        <taxon>Neoteleostei</taxon>
        <taxon>Acanthomorphata</taxon>
        <taxon>Eupercaria</taxon>
        <taxon>Labriformes</taxon>
        <taxon>Labridae</taxon>
        <taxon>Xyrichtys</taxon>
    </lineage>
</organism>
<protein>
    <submittedName>
        <fullName evidence="6">Transcription factor E2F6-like</fullName>
    </submittedName>
</protein>
<accession>A0AAV1GX41</accession>
<feature type="domain" description="E2F transcription factor CC-MB" evidence="5">
    <location>
        <begin position="12"/>
        <end position="70"/>
    </location>
</feature>
<dbReference type="Pfam" id="PF16421">
    <property type="entry name" value="E2F_CC-MB"/>
    <property type="match status" value="1"/>
</dbReference>
<dbReference type="GO" id="GO:0046983">
    <property type="term" value="F:protein dimerization activity"/>
    <property type="evidence" value="ECO:0007669"/>
    <property type="project" value="InterPro"/>
</dbReference>
<keyword evidence="4" id="KW-0804">Transcription</keyword>
<comment type="similarity">
    <text evidence="1">Belongs to the E2F/DP family.</text>
</comment>
<dbReference type="SUPFAM" id="SSF144074">
    <property type="entry name" value="E2F-DP heterodimerization region"/>
    <property type="match status" value="1"/>
</dbReference>
<dbReference type="GO" id="GO:0003677">
    <property type="term" value="F:DNA binding"/>
    <property type="evidence" value="ECO:0007669"/>
    <property type="project" value="UniProtKB-KW"/>
</dbReference>
<evidence type="ECO:0000256" key="4">
    <source>
        <dbReference type="ARBA" id="ARBA00023163"/>
    </source>
</evidence>
<sequence length="110" mass="12306">MKFVVYPELSCTLAYVTLDDISCLEAFRDQTVMVVKAPDETRVTILTPAQDHIQVHLAGRDGPITVLTCDFSTESRTDSFMSVEESRIKTSQLHREVFNVFESSGDATES</sequence>
<evidence type="ECO:0000256" key="2">
    <source>
        <dbReference type="ARBA" id="ARBA00023015"/>
    </source>
</evidence>
<dbReference type="InterPro" id="IPR032198">
    <property type="entry name" value="E2F_CC-MB"/>
</dbReference>
<reference evidence="6" key="1">
    <citation type="submission" date="2023-08" db="EMBL/GenBank/DDBJ databases">
        <authorList>
            <person name="Alioto T."/>
            <person name="Alioto T."/>
            <person name="Gomez Garrido J."/>
        </authorList>
    </citation>
    <scope>NUCLEOTIDE SEQUENCE</scope>
</reference>